<keyword evidence="5 13" id="KW-0547">Nucleotide-binding</keyword>
<dbReference type="InterPro" id="IPR016064">
    <property type="entry name" value="NAD/diacylglycerol_kinase_sf"/>
</dbReference>
<dbReference type="GO" id="GO:0098978">
    <property type="term" value="C:glutamatergic synapse"/>
    <property type="evidence" value="ECO:0007669"/>
    <property type="project" value="TreeGrafter"/>
</dbReference>
<dbReference type="SUPFAM" id="SSF48403">
    <property type="entry name" value="Ankyrin repeat"/>
    <property type="match status" value="1"/>
</dbReference>
<comment type="similarity">
    <text evidence="2 13">Belongs to the eukaryotic diacylglycerol kinase family.</text>
</comment>
<reference evidence="16" key="2">
    <citation type="submission" date="2025-08" db="UniProtKB">
        <authorList>
            <consortium name="Ensembl"/>
        </authorList>
    </citation>
    <scope>IDENTIFICATION</scope>
</reference>
<evidence type="ECO:0000256" key="10">
    <source>
        <dbReference type="ARBA" id="ARBA00023371"/>
    </source>
</evidence>
<dbReference type="UniPathway" id="UPA00230"/>
<dbReference type="Gene3D" id="2.60.200.40">
    <property type="match status" value="1"/>
</dbReference>
<dbReference type="Pfam" id="PF00781">
    <property type="entry name" value="DAGK_cat"/>
    <property type="match status" value="1"/>
</dbReference>
<dbReference type="GO" id="GO:0007200">
    <property type="term" value="P:phospholipase C-activating G protein-coupled receptor signaling pathway"/>
    <property type="evidence" value="ECO:0007669"/>
    <property type="project" value="InterPro"/>
</dbReference>
<evidence type="ECO:0000256" key="6">
    <source>
        <dbReference type="ARBA" id="ARBA00022777"/>
    </source>
</evidence>
<evidence type="ECO:0000256" key="2">
    <source>
        <dbReference type="ARBA" id="ARBA00009280"/>
    </source>
</evidence>
<keyword evidence="9" id="KW-0443">Lipid metabolism</keyword>
<feature type="compositionally biased region" description="Low complexity" evidence="14">
    <location>
        <begin position="65"/>
        <end position="75"/>
    </location>
</feature>
<evidence type="ECO:0000313" key="17">
    <source>
        <dbReference type="Proteomes" id="UP000314982"/>
    </source>
</evidence>
<evidence type="ECO:0000256" key="3">
    <source>
        <dbReference type="ARBA" id="ARBA00022679"/>
    </source>
</evidence>
<keyword evidence="3 13" id="KW-0808">Transferase</keyword>
<dbReference type="Gene3D" id="3.40.50.10330">
    <property type="entry name" value="Probable inorganic polyphosphate/atp-NAD kinase, domain 1"/>
    <property type="match status" value="1"/>
</dbReference>
<dbReference type="CDD" id="cd20895">
    <property type="entry name" value="C1_DGKzeta_rpt2"/>
    <property type="match status" value="1"/>
</dbReference>
<evidence type="ECO:0000313" key="16">
    <source>
        <dbReference type="Ensembl" id="ENSHHUP00000065978.1"/>
    </source>
</evidence>
<dbReference type="InterPro" id="IPR036770">
    <property type="entry name" value="Ankyrin_rpt-contain_sf"/>
</dbReference>
<dbReference type="PROSITE" id="PS50297">
    <property type="entry name" value="ANK_REP_REGION"/>
    <property type="match status" value="1"/>
</dbReference>
<dbReference type="GO" id="GO:0004143">
    <property type="term" value="F:ATP-dependent diacylglycerol kinase activity"/>
    <property type="evidence" value="ECO:0007669"/>
    <property type="project" value="UniProtKB-EC"/>
</dbReference>
<reference evidence="16" key="3">
    <citation type="submission" date="2025-09" db="UniProtKB">
        <authorList>
            <consortium name="Ensembl"/>
        </authorList>
    </citation>
    <scope>IDENTIFICATION</scope>
</reference>
<keyword evidence="17" id="KW-1185">Reference proteome</keyword>
<dbReference type="Ensembl" id="ENSHHUT00000068210.1">
    <property type="protein sequence ID" value="ENSHHUP00000065978.1"/>
    <property type="gene ID" value="ENSHHUG00000038797.1"/>
</dbReference>
<feature type="compositionally biased region" description="Basic residues" evidence="14">
    <location>
        <begin position="1"/>
        <end position="11"/>
    </location>
</feature>
<protein>
    <recommendedName>
        <fullName evidence="13">Diacylglycerol kinase</fullName>
        <shortName evidence="13">DAG kinase</shortName>
        <ecNumber evidence="13">2.7.1.107</ecNumber>
    </recommendedName>
</protein>
<feature type="compositionally biased region" description="Basic residues" evidence="14">
    <location>
        <begin position="366"/>
        <end position="381"/>
    </location>
</feature>
<evidence type="ECO:0000256" key="9">
    <source>
        <dbReference type="ARBA" id="ARBA00023098"/>
    </source>
</evidence>
<keyword evidence="8 12" id="KW-0040">ANK repeat</keyword>
<dbReference type="InterPro" id="IPR017438">
    <property type="entry name" value="ATP-NAD_kinase_N"/>
</dbReference>
<evidence type="ECO:0000256" key="4">
    <source>
        <dbReference type="ARBA" id="ARBA00022737"/>
    </source>
</evidence>
<evidence type="ECO:0000259" key="15">
    <source>
        <dbReference type="PROSITE" id="PS50146"/>
    </source>
</evidence>
<sequence length="982" mass="110729">MDTFFRRHFKRKETGSQDEEEAELDYCCSNRRPSVAVPTSKARRRSRVGLPSAVLAQRRRSSVQLQGLPLSSSGSHVRRRSSTTTLSMNPRFAVRHRKLRTIDTHLLGPSMLLASLIQMTEEEEGRGGGNLFLPAGEQQVEMRGSGGGNPFKRPDYLLFCFRKAIAKSGLQHLAAQPSASAPGKTEPLRENCNTVDWSDNAQFGDHIWFETSVSGDVCYVGEQYCVTKTMQKSVARKKCAGCKIAVHTMCIEQLEKINFRCKPSFREPGSRNIREPNVVRHHWVHRRRQTGKCRQCGKGFQQKFSFHSKEIVAISCSWCKQAYHNKVTCFMLQQIEEPCSLGAHASVIVPPTWIIRVRKPQTSLKSSKKKKRTSLKGKPSKKVVEDGRWKPFIVKPVPSQLMKPLLVFVNPKSGGNQVSFLNCARLCFYPSRLEMYSKVPNLRILACGGDGTVGWILSVLDQLQLNPAPAVAVLPLGTGNDLARTLNWGGGYTDEPVSKILSHVEDGNVVQLDRWNLLVEPNPEAVLEEKDEHQTDKLPIDVFNNYFSLGFDAHVTLGFHESREANPEKFNSRLRNKMFYAGVSALTKYITLLLSHYGVCDGTDLTSKVQDLKLQCLVFLNIPSYCAGTKPWGHPSEHLDFEPQRHDDGCIEVIGFTMTSLATLQVGGHGERLNQCKEVTLTTYKSIPMQVDGEPCKLAPSVIYINLRNQANMVQKTKRRISMPQLNDQQPVPEKLQIRVSRISMHAYEALHYDKDKLKEASIPLGIITVPGDSDLENCRSHIESLQDSLEEECNASTTADRFYRIDRAQEHLNYVTEISQDDLYILDPELVIKETRHWLTAATPRLPARPASAGQTLTLLKHCKLIFFSQLTELHKQGADIFTQDTLGCTLLHYAVEVGCKEIAKYIIDNGETALHKAAFTRQRTICHYLVEAGASLMKTDLQGETPKRRAEKANDQELAEYLENRQHYQMIQREDQETAV</sequence>
<name>A0A4W5PV06_9TELE</name>
<keyword evidence="4" id="KW-0677">Repeat</keyword>
<evidence type="ECO:0000256" key="1">
    <source>
        <dbReference type="ARBA" id="ARBA00005175"/>
    </source>
</evidence>
<dbReference type="FunFam" id="3.40.50.10330:FF:000028">
    <property type="entry name" value="Diacylglycerol kinase"/>
    <property type="match status" value="1"/>
</dbReference>
<keyword evidence="6 13" id="KW-0418">Kinase</keyword>
<evidence type="ECO:0000256" key="8">
    <source>
        <dbReference type="ARBA" id="ARBA00023043"/>
    </source>
</evidence>
<dbReference type="SMART" id="SM00109">
    <property type="entry name" value="C1"/>
    <property type="match status" value="2"/>
</dbReference>
<dbReference type="PROSITE" id="PS50088">
    <property type="entry name" value="ANK_REPEAT"/>
    <property type="match status" value="1"/>
</dbReference>
<comment type="pathway">
    <text evidence="1">Lipid metabolism; glycerolipid metabolism.</text>
</comment>
<dbReference type="Pfam" id="PF00130">
    <property type="entry name" value="C1_1"/>
    <property type="match status" value="1"/>
</dbReference>
<reference evidence="17" key="1">
    <citation type="submission" date="2018-06" db="EMBL/GenBank/DDBJ databases">
        <title>Genome assembly of Danube salmon.</title>
        <authorList>
            <person name="Macqueen D.J."/>
            <person name="Gundappa M.K."/>
        </authorList>
    </citation>
    <scope>NUCLEOTIDE SEQUENCE [LARGE SCALE GENOMIC DNA]</scope>
</reference>
<dbReference type="InterPro" id="IPR002219">
    <property type="entry name" value="PKC_DAG/PE"/>
</dbReference>
<evidence type="ECO:0000256" key="11">
    <source>
        <dbReference type="ARBA" id="ARBA00023411"/>
    </source>
</evidence>
<dbReference type="InterPro" id="IPR037607">
    <property type="entry name" value="DGK"/>
</dbReference>
<keyword evidence="7 13" id="KW-0067">ATP-binding</keyword>
<dbReference type="Gene3D" id="1.25.40.20">
    <property type="entry name" value="Ankyrin repeat-containing domain"/>
    <property type="match status" value="1"/>
</dbReference>
<evidence type="ECO:0000256" key="5">
    <source>
        <dbReference type="ARBA" id="ARBA00022741"/>
    </source>
</evidence>
<feature type="repeat" description="ANK" evidence="12">
    <location>
        <begin position="911"/>
        <end position="943"/>
    </location>
</feature>
<evidence type="ECO:0000256" key="13">
    <source>
        <dbReference type="RuleBase" id="RU361128"/>
    </source>
</evidence>
<dbReference type="Proteomes" id="UP000314982">
    <property type="component" value="Unassembled WGS sequence"/>
</dbReference>
<dbReference type="InterPro" id="IPR056383">
    <property type="entry name" value="DGKI-like_dom"/>
</dbReference>
<evidence type="ECO:0000256" key="7">
    <source>
        <dbReference type="ARBA" id="ARBA00022840"/>
    </source>
</evidence>
<dbReference type="PANTHER" id="PTHR11255">
    <property type="entry name" value="DIACYLGLYCEROL KINASE"/>
    <property type="match status" value="1"/>
</dbReference>
<comment type="catalytic activity">
    <reaction evidence="10">
        <text>1,2-di-(9Z-octadecenoyl)-sn-glycerol + ATP = 1,2-di-(9Z-octadecenoyl)-sn-glycero-3-phosphate + ADP + H(+)</text>
        <dbReference type="Rhea" id="RHEA:40327"/>
        <dbReference type="ChEBI" id="CHEBI:15378"/>
        <dbReference type="ChEBI" id="CHEBI:30616"/>
        <dbReference type="ChEBI" id="CHEBI:52333"/>
        <dbReference type="ChEBI" id="CHEBI:74546"/>
        <dbReference type="ChEBI" id="CHEBI:456216"/>
    </reaction>
    <physiologicalReaction direction="left-to-right" evidence="10">
        <dbReference type="Rhea" id="RHEA:40328"/>
    </physiologicalReaction>
</comment>
<dbReference type="InterPro" id="IPR002110">
    <property type="entry name" value="Ankyrin_rpt"/>
</dbReference>
<dbReference type="GO" id="GO:0005524">
    <property type="term" value="F:ATP binding"/>
    <property type="evidence" value="ECO:0007669"/>
    <property type="project" value="UniProtKB-KW"/>
</dbReference>
<dbReference type="Pfam" id="PF00609">
    <property type="entry name" value="DAGK_acc"/>
    <property type="match status" value="1"/>
</dbReference>
<dbReference type="EC" id="2.7.1.107" evidence="13"/>
<dbReference type="GeneTree" id="ENSGT00940000156152"/>
<dbReference type="GO" id="GO:0005886">
    <property type="term" value="C:plasma membrane"/>
    <property type="evidence" value="ECO:0007669"/>
    <property type="project" value="TreeGrafter"/>
</dbReference>
<comment type="catalytic activity">
    <reaction evidence="11">
        <text>a 1,2-diacyl-sn-glycerol + ATP = a 1,2-diacyl-sn-glycero-3-phosphate + ADP + H(+)</text>
        <dbReference type="Rhea" id="RHEA:10272"/>
        <dbReference type="ChEBI" id="CHEBI:15378"/>
        <dbReference type="ChEBI" id="CHEBI:17815"/>
        <dbReference type="ChEBI" id="CHEBI:30616"/>
        <dbReference type="ChEBI" id="CHEBI:58608"/>
        <dbReference type="ChEBI" id="CHEBI:456216"/>
        <dbReference type="EC" id="2.7.1.107"/>
    </reaction>
    <physiologicalReaction direction="left-to-right" evidence="11">
        <dbReference type="Rhea" id="RHEA:10273"/>
    </physiologicalReaction>
</comment>
<dbReference type="Pfam" id="PF23578">
    <property type="entry name" value="DGKI"/>
    <property type="match status" value="1"/>
</dbReference>
<accession>A0A4W5PV06</accession>
<dbReference type="SMART" id="SM00045">
    <property type="entry name" value="DAGKa"/>
    <property type="match status" value="1"/>
</dbReference>
<dbReference type="Pfam" id="PF12796">
    <property type="entry name" value="Ank_2"/>
    <property type="match status" value="1"/>
</dbReference>
<dbReference type="SUPFAM" id="SSF111331">
    <property type="entry name" value="NAD kinase/diacylglycerol kinase-like"/>
    <property type="match status" value="1"/>
</dbReference>
<dbReference type="InterPro" id="IPR000756">
    <property type="entry name" value="Diacylglycerol_kin_accessory"/>
</dbReference>
<feature type="domain" description="DAGKc" evidence="15">
    <location>
        <begin position="433"/>
        <end position="521"/>
    </location>
</feature>
<feature type="region of interest" description="Disordered" evidence="14">
    <location>
        <begin position="65"/>
        <end position="84"/>
    </location>
</feature>
<dbReference type="GO" id="GO:0046486">
    <property type="term" value="P:glycerolipid metabolic process"/>
    <property type="evidence" value="ECO:0007669"/>
    <property type="project" value="UniProtKB-UniPathway"/>
</dbReference>
<organism evidence="16 17">
    <name type="scientific">Hucho hucho</name>
    <name type="common">huchen</name>
    <dbReference type="NCBI Taxonomy" id="62062"/>
    <lineage>
        <taxon>Eukaryota</taxon>
        <taxon>Metazoa</taxon>
        <taxon>Chordata</taxon>
        <taxon>Craniata</taxon>
        <taxon>Vertebrata</taxon>
        <taxon>Euteleostomi</taxon>
        <taxon>Actinopterygii</taxon>
        <taxon>Neopterygii</taxon>
        <taxon>Teleostei</taxon>
        <taxon>Protacanthopterygii</taxon>
        <taxon>Salmoniformes</taxon>
        <taxon>Salmonidae</taxon>
        <taxon>Salmoninae</taxon>
        <taxon>Hucho</taxon>
    </lineage>
</organism>
<dbReference type="AlphaFoldDB" id="A0A4W5PV06"/>
<evidence type="ECO:0000256" key="12">
    <source>
        <dbReference type="PROSITE-ProRule" id="PRU00023"/>
    </source>
</evidence>
<evidence type="ECO:0000256" key="14">
    <source>
        <dbReference type="SAM" id="MobiDB-lite"/>
    </source>
</evidence>
<dbReference type="InterPro" id="IPR047484">
    <property type="entry name" value="C1_DGKzeta_rpt2"/>
</dbReference>
<dbReference type="PANTHER" id="PTHR11255:SF43">
    <property type="entry name" value="DIACYLGLYCEROL KINASE ZETA"/>
    <property type="match status" value="1"/>
</dbReference>
<feature type="region of interest" description="Disordered" evidence="14">
    <location>
        <begin position="361"/>
        <end position="381"/>
    </location>
</feature>
<dbReference type="FunFam" id="2.60.200.40:FF:000002">
    <property type="entry name" value="Diacylglycerol kinase"/>
    <property type="match status" value="1"/>
</dbReference>
<dbReference type="PROSITE" id="PS50146">
    <property type="entry name" value="DAGK"/>
    <property type="match status" value="1"/>
</dbReference>
<proteinExistence type="inferred from homology"/>
<feature type="region of interest" description="Disordered" evidence="14">
    <location>
        <begin position="1"/>
        <end position="23"/>
    </location>
</feature>
<dbReference type="InterPro" id="IPR001206">
    <property type="entry name" value="Diacylglycerol_kinase_cat_dom"/>
</dbReference>
<dbReference type="SMART" id="SM00046">
    <property type="entry name" value="DAGKc"/>
    <property type="match status" value="1"/>
</dbReference>